<dbReference type="SMART" id="SM01088">
    <property type="entry name" value="Col_cuticle_N"/>
    <property type="match status" value="1"/>
</dbReference>
<dbReference type="PANTHER" id="PTHR24637">
    <property type="entry name" value="COLLAGEN"/>
    <property type="match status" value="1"/>
</dbReference>
<evidence type="ECO:0000313" key="6">
    <source>
        <dbReference type="Proteomes" id="UP000252519"/>
    </source>
</evidence>
<keyword evidence="3" id="KW-0472">Membrane</keyword>
<keyword evidence="6" id="KW-1185">Reference proteome</keyword>
<dbReference type="EMBL" id="JOJR01025069">
    <property type="protein sequence ID" value="RCN23743.1"/>
    <property type="molecule type" value="Genomic_DNA"/>
</dbReference>
<feature type="compositionally biased region" description="Gly residues" evidence="2">
    <location>
        <begin position="294"/>
        <end position="306"/>
    </location>
</feature>
<organism evidence="5 6">
    <name type="scientific">Ancylostoma caninum</name>
    <name type="common">Dog hookworm</name>
    <dbReference type="NCBI Taxonomy" id="29170"/>
    <lineage>
        <taxon>Eukaryota</taxon>
        <taxon>Metazoa</taxon>
        <taxon>Ecdysozoa</taxon>
        <taxon>Nematoda</taxon>
        <taxon>Chromadorea</taxon>
        <taxon>Rhabditida</taxon>
        <taxon>Rhabditina</taxon>
        <taxon>Rhabditomorpha</taxon>
        <taxon>Strongyloidea</taxon>
        <taxon>Ancylostomatidae</taxon>
        <taxon>Ancylostomatinae</taxon>
        <taxon>Ancylostoma</taxon>
    </lineage>
</organism>
<evidence type="ECO:0000256" key="3">
    <source>
        <dbReference type="SAM" id="Phobius"/>
    </source>
</evidence>
<dbReference type="InterPro" id="IPR002486">
    <property type="entry name" value="Col_cuticle_N"/>
</dbReference>
<dbReference type="Proteomes" id="UP000252519">
    <property type="component" value="Unassembled WGS sequence"/>
</dbReference>
<dbReference type="GO" id="GO:0042302">
    <property type="term" value="F:structural constituent of cuticle"/>
    <property type="evidence" value="ECO:0007669"/>
    <property type="project" value="InterPro"/>
</dbReference>
<feature type="compositionally biased region" description="Low complexity" evidence="2">
    <location>
        <begin position="280"/>
        <end position="293"/>
    </location>
</feature>
<keyword evidence="3" id="KW-0812">Transmembrane</keyword>
<feature type="compositionally biased region" description="Pro residues" evidence="2">
    <location>
        <begin position="154"/>
        <end position="167"/>
    </location>
</feature>
<comment type="caution">
    <text evidence="5">The sequence shown here is derived from an EMBL/GenBank/DDBJ whole genome shotgun (WGS) entry which is preliminary data.</text>
</comment>
<feature type="transmembrane region" description="Helical" evidence="3">
    <location>
        <begin position="60"/>
        <end position="84"/>
    </location>
</feature>
<accession>A0A368EVT0</accession>
<sequence>SGASRRHTDDEFLLEHSAVVLVFPDAFIELQIRPCRNYCIRGYKKPAQQESHNTMFEEKLVVGVASACSTLAIVACLVVVPSLYNTINEIHDEVLDGVSVFRVETDSAWTQMMDFQVSVTPAAKPRENPFNSIFRQKRQNNGLPAFCQCEPTKPTCPPGPPGPPGEPGQPGQPGEPGPPGEDNTSTYAPISCPGQDTGCVKCPPGPQGPPGQDGAPGNPGPDGQPGQPGSPGQDGQPGPLGPPGDAGAPGNPGTDGQPGQPGQDGTTGKGTPGGPGPAGPQGAPGNPGSPGQAGQPGGPGGPGPAGQPGAPGNPGGDGEPGQPGGAGLPGTDAAYCPCPPRSTVFVSRFKH</sequence>
<keyword evidence="5" id="KW-0176">Collagen</keyword>
<evidence type="ECO:0000259" key="4">
    <source>
        <dbReference type="SMART" id="SM01088"/>
    </source>
</evidence>
<proteinExistence type="predicted"/>
<dbReference type="STRING" id="29170.A0A368EVT0"/>
<feature type="domain" description="Nematode cuticle collagen N-terminal" evidence="4">
    <location>
        <begin position="60"/>
        <end position="112"/>
    </location>
</feature>
<keyword evidence="1" id="KW-0677">Repeat</keyword>
<evidence type="ECO:0000256" key="1">
    <source>
        <dbReference type="ARBA" id="ARBA00022737"/>
    </source>
</evidence>
<protein>
    <submittedName>
        <fullName evidence="5">Nematode cuticle collagen domain protein</fullName>
    </submittedName>
</protein>
<dbReference type="PANTHER" id="PTHR24637:SF194">
    <property type="entry name" value="CUTICLE COLLAGEN 10-RELATED"/>
    <property type="match status" value="1"/>
</dbReference>
<evidence type="ECO:0000313" key="5">
    <source>
        <dbReference type="EMBL" id="RCN23743.1"/>
    </source>
</evidence>
<gene>
    <name evidence="5" type="ORF">ANCCAN_30569</name>
</gene>
<dbReference type="OrthoDB" id="5869241at2759"/>
<feature type="compositionally biased region" description="Low complexity" evidence="2">
    <location>
        <begin position="224"/>
        <end position="264"/>
    </location>
</feature>
<dbReference type="Pfam" id="PF01484">
    <property type="entry name" value="Col_cuticle_N"/>
    <property type="match status" value="1"/>
</dbReference>
<reference evidence="5 6" key="1">
    <citation type="submission" date="2014-10" db="EMBL/GenBank/DDBJ databases">
        <title>Draft genome of the hookworm Ancylostoma caninum.</title>
        <authorList>
            <person name="Mitreva M."/>
        </authorList>
    </citation>
    <scope>NUCLEOTIDE SEQUENCE [LARGE SCALE GENOMIC DNA]</scope>
    <source>
        <strain evidence="5 6">Baltimore</strain>
    </source>
</reference>
<evidence type="ECO:0000256" key="2">
    <source>
        <dbReference type="SAM" id="MobiDB-lite"/>
    </source>
</evidence>
<dbReference type="AlphaFoldDB" id="A0A368EVT0"/>
<dbReference type="Gene3D" id="1.20.5.320">
    <property type="entry name" value="6-Phosphogluconate Dehydrogenase, domain 3"/>
    <property type="match status" value="1"/>
</dbReference>
<feature type="non-terminal residue" evidence="5">
    <location>
        <position position="1"/>
    </location>
</feature>
<dbReference type="GO" id="GO:0005581">
    <property type="term" value="C:collagen trimer"/>
    <property type="evidence" value="ECO:0007669"/>
    <property type="project" value="UniProtKB-KW"/>
</dbReference>
<feature type="region of interest" description="Disordered" evidence="2">
    <location>
        <begin position="153"/>
        <end position="332"/>
    </location>
</feature>
<feature type="compositionally biased region" description="Gly residues" evidence="2">
    <location>
        <begin position="312"/>
        <end position="328"/>
    </location>
</feature>
<keyword evidence="3" id="KW-1133">Transmembrane helix</keyword>
<name>A0A368EVT0_ANCCA</name>